<organism evidence="3 4">
    <name type="scientific">Ralstonia pickettii</name>
    <name type="common">Burkholderia pickettii</name>
    <dbReference type="NCBI Taxonomy" id="329"/>
    <lineage>
        <taxon>Bacteria</taxon>
        <taxon>Pseudomonadati</taxon>
        <taxon>Pseudomonadota</taxon>
        <taxon>Betaproteobacteria</taxon>
        <taxon>Burkholderiales</taxon>
        <taxon>Burkholderiaceae</taxon>
        <taxon>Ralstonia</taxon>
    </lineage>
</organism>
<evidence type="ECO:0000256" key="1">
    <source>
        <dbReference type="SAM" id="MobiDB-lite"/>
    </source>
</evidence>
<dbReference type="EMBL" id="QGBI01000006">
    <property type="protein sequence ID" value="MBX3889925.1"/>
    <property type="molecule type" value="Genomic_DNA"/>
</dbReference>
<evidence type="ECO:0000259" key="2">
    <source>
        <dbReference type="Pfam" id="PF20629"/>
    </source>
</evidence>
<dbReference type="InterPro" id="IPR048332">
    <property type="entry name" value="GD_AH_C"/>
</dbReference>
<dbReference type="Pfam" id="PF20629">
    <property type="entry name" value="GD_AH_C"/>
    <property type="match status" value="1"/>
</dbReference>
<dbReference type="Proteomes" id="UP001199322">
    <property type="component" value="Unassembled WGS sequence"/>
</dbReference>
<feature type="compositionally biased region" description="Basic and acidic residues" evidence="1">
    <location>
        <begin position="1"/>
        <end position="10"/>
    </location>
</feature>
<sequence>MDAARSDRKSSGHLTPVARRLPRHGTGGANLICFTTGRGSTYGCKPVPSLKLATNSTLYRHMELDMDYDCGGIVDGRLSIAQAGEALFQLMLAAASGTRTKSELNGLGDNEFVPWQLGAVM</sequence>
<dbReference type="PANTHER" id="PTHR30536:SF5">
    <property type="entry name" value="ALTRONATE DEHYDRATASE"/>
    <property type="match status" value="1"/>
</dbReference>
<dbReference type="InterPro" id="IPR052172">
    <property type="entry name" value="UxaA_altronate/galactarate_dh"/>
</dbReference>
<dbReference type="GO" id="GO:0019698">
    <property type="term" value="P:D-galacturonate catabolic process"/>
    <property type="evidence" value="ECO:0007669"/>
    <property type="project" value="TreeGrafter"/>
</dbReference>
<name>A0A9Q2GXK0_RALPI</name>
<dbReference type="PANTHER" id="PTHR30536">
    <property type="entry name" value="ALTRONATE/GALACTARATE DEHYDRATASE"/>
    <property type="match status" value="1"/>
</dbReference>
<dbReference type="GO" id="GO:0016787">
    <property type="term" value="F:hydrolase activity"/>
    <property type="evidence" value="ECO:0007669"/>
    <property type="project" value="UniProtKB-KW"/>
</dbReference>
<evidence type="ECO:0000313" key="4">
    <source>
        <dbReference type="Proteomes" id="UP001199322"/>
    </source>
</evidence>
<gene>
    <name evidence="3" type="ORF">DEE74_08625</name>
</gene>
<evidence type="ECO:0000313" key="3">
    <source>
        <dbReference type="EMBL" id="MBX3889925.1"/>
    </source>
</evidence>
<feature type="region of interest" description="Disordered" evidence="1">
    <location>
        <begin position="1"/>
        <end position="22"/>
    </location>
</feature>
<reference evidence="3" key="1">
    <citation type="submission" date="2018-06" db="EMBL/GenBank/DDBJ databases">
        <authorList>
            <person name="O'Rourke A."/>
        </authorList>
    </citation>
    <scope>NUCLEOTIDE SEQUENCE</scope>
    <source>
        <strain evidence="3">132550021-3</strain>
    </source>
</reference>
<dbReference type="AlphaFoldDB" id="A0A9Q2GXK0"/>
<protein>
    <submittedName>
        <fullName evidence="3">UxaA family hydrolase</fullName>
    </submittedName>
</protein>
<feature type="domain" description="D-galactarate/Altronate dehydratase C-terminal" evidence="2">
    <location>
        <begin position="26"/>
        <end position="119"/>
    </location>
</feature>
<keyword evidence="3" id="KW-0378">Hydrolase</keyword>
<accession>A0A9Q2GXK0</accession>
<proteinExistence type="predicted"/>
<comment type="caution">
    <text evidence="3">The sequence shown here is derived from an EMBL/GenBank/DDBJ whole genome shotgun (WGS) entry which is preliminary data.</text>
</comment>